<protein>
    <submittedName>
        <fullName evidence="1">Uncharacterized protein</fullName>
    </submittedName>
</protein>
<reference evidence="1" key="1">
    <citation type="submission" date="2019-12" db="EMBL/GenBank/DDBJ databases">
        <title>Genome sequencing and annotation of Brassica cretica.</title>
        <authorList>
            <person name="Studholme D.J."/>
            <person name="Sarris P.F."/>
        </authorList>
    </citation>
    <scope>NUCLEOTIDE SEQUENCE</scope>
    <source>
        <strain evidence="1">PFS-001/15</strain>
        <tissue evidence="1">Leaf</tissue>
    </source>
</reference>
<dbReference type="AlphaFoldDB" id="A0A8S9MAG1"/>
<proteinExistence type="predicted"/>
<name>A0A8S9MAG1_BRACR</name>
<evidence type="ECO:0000313" key="2">
    <source>
        <dbReference type="Proteomes" id="UP000712281"/>
    </source>
</evidence>
<evidence type="ECO:0000313" key="1">
    <source>
        <dbReference type="EMBL" id="KAF2616905.1"/>
    </source>
</evidence>
<dbReference type="EMBL" id="QGKW02000007">
    <property type="protein sequence ID" value="KAF2616905.1"/>
    <property type="molecule type" value="Genomic_DNA"/>
</dbReference>
<gene>
    <name evidence="1" type="ORF">F2Q68_00041910</name>
</gene>
<dbReference type="Proteomes" id="UP000712281">
    <property type="component" value="Unassembled WGS sequence"/>
</dbReference>
<comment type="caution">
    <text evidence="1">The sequence shown here is derived from an EMBL/GenBank/DDBJ whole genome shotgun (WGS) entry which is preliminary data.</text>
</comment>
<organism evidence="1 2">
    <name type="scientific">Brassica cretica</name>
    <name type="common">Mustard</name>
    <dbReference type="NCBI Taxonomy" id="69181"/>
    <lineage>
        <taxon>Eukaryota</taxon>
        <taxon>Viridiplantae</taxon>
        <taxon>Streptophyta</taxon>
        <taxon>Embryophyta</taxon>
        <taxon>Tracheophyta</taxon>
        <taxon>Spermatophyta</taxon>
        <taxon>Magnoliopsida</taxon>
        <taxon>eudicotyledons</taxon>
        <taxon>Gunneridae</taxon>
        <taxon>Pentapetalae</taxon>
        <taxon>rosids</taxon>
        <taxon>malvids</taxon>
        <taxon>Brassicales</taxon>
        <taxon>Brassicaceae</taxon>
        <taxon>Brassiceae</taxon>
        <taxon>Brassica</taxon>
    </lineage>
</organism>
<accession>A0A8S9MAG1</accession>
<sequence length="128" mass="14668">MVVCFWCRLSGYFFVSPVRRSSEAQEHRARFSSFGSRRRSGPSVLKRGVWIAFISARFVRRFCAAYTVRGSWCAHSSSVHGVLLRRCYEKSGIRGNEVNPTFLRSTSMVENMDCIFEDLRNRLTDGVG</sequence>